<dbReference type="GO" id="GO:0020037">
    <property type="term" value="F:heme binding"/>
    <property type="evidence" value="ECO:0007669"/>
    <property type="project" value="InterPro"/>
</dbReference>
<keyword evidence="1" id="KW-0575">Peroxidase</keyword>
<dbReference type="SUPFAM" id="SSF48113">
    <property type="entry name" value="Heme-dependent peroxidases"/>
    <property type="match status" value="1"/>
</dbReference>
<dbReference type="Pfam" id="PF00141">
    <property type="entry name" value="peroxidase"/>
    <property type="match status" value="1"/>
</dbReference>
<evidence type="ECO:0000256" key="2">
    <source>
        <dbReference type="ARBA" id="ARBA00022617"/>
    </source>
</evidence>
<dbReference type="PANTHER" id="PTHR31356">
    <property type="entry name" value="THYLAKOID LUMENAL 29 KDA PROTEIN, CHLOROPLASTIC-RELATED"/>
    <property type="match status" value="1"/>
</dbReference>
<dbReference type="InterPro" id="IPR010255">
    <property type="entry name" value="Haem_peroxidase_sf"/>
</dbReference>
<keyword evidence="7" id="KW-0812">Transmembrane</keyword>
<dbReference type="PANTHER" id="PTHR31356:SF36">
    <property type="entry name" value="L-ASCORBATE PEROXIDASE 3"/>
    <property type="match status" value="1"/>
</dbReference>
<feature type="transmembrane region" description="Helical" evidence="7">
    <location>
        <begin position="75"/>
        <end position="97"/>
    </location>
</feature>
<evidence type="ECO:0000259" key="8">
    <source>
        <dbReference type="Pfam" id="PF00141"/>
    </source>
</evidence>
<feature type="transmembrane region" description="Helical" evidence="7">
    <location>
        <begin position="160"/>
        <end position="179"/>
    </location>
</feature>
<keyword evidence="3" id="KW-0479">Metal-binding</keyword>
<dbReference type="PRINTS" id="PR00458">
    <property type="entry name" value="PEROXIDASE"/>
</dbReference>
<comment type="caution">
    <text evidence="9">The sequence shown here is derived from an EMBL/GenBank/DDBJ whole genome shotgun (WGS) entry which is preliminary data.</text>
</comment>
<dbReference type="GO" id="GO:0042744">
    <property type="term" value="P:hydrogen peroxide catabolic process"/>
    <property type="evidence" value="ECO:0007669"/>
    <property type="project" value="TreeGrafter"/>
</dbReference>
<keyword evidence="4" id="KW-0560">Oxidoreductase</keyword>
<evidence type="ECO:0000256" key="3">
    <source>
        <dbReference type="ARBA" id="ARBA00022723"/>
    </source>
</evidence>
<keyword evidence="2" id="KW-0349">Heme</keyword>
<gene>
    <name evidence="9" type="ORF">DVH24_009973</name>
</gene>
<evidence type="ECO:0000256" key="7">
    <source>
        <dbReference type="SAM" id="Phobius"/>
    </source>
</evidence>
<protein>
    <recommendedName>
        <fullName evidence="8">Plant heme peroxidase family profile domain-containing protein</fullName>
    </recommendedName>
</protein>
<dbReference type="GO" id="GO:0004601">
    <property type="term" value="F:peroxidase activity"/>
    <property type="evidence" value="ECO:0007669"/>
    <property type="project" value="UniProtKB-KW"/>
</dbReference>
<dbReference type="InterPro" id="IPR002207">
    <property type="entry name" value="Peroxidase_I"/>
</dbReference>
<feature type="domain" description="Plant heme peroxidase family profile" evidence="8">
    <location>
        <begin position="12"/>
        <end position="157"/>
    </location>
</feature>
<dbReference type="Gene3D" id="1.10.520.10">
    <property type="match status" value="1"/>
</dbReference>
<dbReference type="Proteomes" id="UP000290289">
    <property type="component" value="Chromosome 5"/>
</dbReference>
<evidence type="ECO:0000313" key="9">
    <source>
        <dbReference type="EMBL" id="RXH97648.1"/>
    </source>
</evidence>
<sequence length="213" mass="24327">MYFDRCFSFMSEEVKSKHPRITYADLYQLAGVIAVEVTGGPVIDFSSGRKDSKISPMEGRLPDAKRGLFQYLRYLLQYLIFPIFIFLVVLGVGYKFFMQIVLVISVHSPGLAGRGQPFGSFRFRQAHEPSGLALGAPHLREKFCRMGLSNQNIVALSRDYTGNSSTLFVSIYGLLWYWIDTFSLHRLLWSYREGHIQIDLVLIVRGLRNLCSL</sequence>
<dbReference type="GO" id="GO:0046872">
    <property type="term" value="F:metal ion binding"/>
    <property type="evidence" value="ECO:0007669"/>
    <property type="project" value="UniProtKB-KW"/>
</dbReference>
<organism evidence="9 10">
    <name type="scientific">Malus domestica</name>
    <name type="common">Apple</name>
    <name type="synonym">Pyrus malus</name>
    <dbReference type="NCBI Taxonomy" id="3750"/>
    <lineage>
        <taxon>Eukaryota</taxon>
        <taxon>Viridiplantae</taxon>
        <taxon>Streptophyta</taxon>
        <taxon>Embryophyta</taxon>
        <taxon>Tracheophyta</taxon>
        <taxon>Spermatophyta</taxon>
        <taxon>Magnoliopsida</taxon>
        <taxon>eudicotyledons</taxon>
        <taxon>Gunneridae</taxon>
        <taxon>Pentapetalae</taxon>
        <taxon>rosids</taxon>
        <taxon>fabids</taxon>
        <taxon>Rosales</taxon>
        <taxon>Rosaceae</taxon>
        <taxon>Amygdaloideae</taxon>
        <taxon>Maleae</taxon>
        <taxon>Malus</taxon>
    </lineage>
</organism>
<comment type="similarity">
    <text evidence="6">Belongs to the peroxidase family.</text>
</comment>
<dbReference type="GO" id="GO:0034599">
    <property type="term" value="P:cellular response to oxidative stress"/>
    <property type="evidence" value="ECO:0007669"/>
    <property type="project" value="InterPro"/>
</dbReference>
<keyword evidence="5" id="KW-0408">Iron</keyword>
<proteinExistence type="inferred from homology"/>
<dbReference type="STRING" id="3750.A0A498JPF9"/>
<reference evidence="9 10" key="1">
    <citation type="submission" date="2018-10" db="EMBL/GenBank/DDBJ databases">
        <title>A high-quality apple genome assembly.</title>
        <authorList>
            <person name="Hu J."/>
        </authorList>
    </citation>
    <scope>NUCLEOTIDE SEQUENCE [LARGE SCALE GENOMIC DNA]</scope>
    <source>
        <strain evidence="10">cv. HFTH1</strain>
        <tissue evidence="9">Young leaf</tissue>
    </source>
</reference>
<dbReference type="GO" id="GO:0009507">
    <property type="term" value="C:chloroplast"/>
    <property type="evidence" value="ECO:0007669"/>
    <property type="project" value="TreeGrafter"/>
</dbReference>
<dbReference type="InterPro" id="IPR044831">
    <property type="entry name" value="Ccp1-like"/>
</dbReference>
<evidence type="ECO:0000313" key="10">
    <source>
        <dbReference type="Proteomes" id="UP000290289"/>
    </source>
</evidence>
<name>A0A498JPF9_MALDO</name>
<keyword evidence="7" id="KW-0472">Membrane</keyword>
<dbReference type="EMBL" id="RDQH01000331">
    <property type="protein sequence ID" value="RXH97648.1"/>
    <property type="molecule type" value="Genomic_DNA"/>
</dbReference>
<evidence type="ECO:0000256" key="5">
    <source>
        <dbReference type="ARBA" id="ARBA00023004"/>
    </source>
</evidence>
<keyword evidence="7" id="KW-1133">Transmembrane helix</keyword>
<evidence type="ECO:0000256" key="1">
    <source>
        <dbReference type="ARBA" id="ARBA00022559"/>
    </source>
</evidence>
<dbReference type="AlphaFoldDB" id="A0A498JPF9"/>
<evidence type="ECO:0000256" key="6">
    <source>
        <dbReference type="RuleBase" id="RU004241"/>
    </source>
</evidence>
<dbReference type="PRINTS" id="PR00459">
    <property type="entry name" value="ASPEROXIDASE"/>
</dbReference>
<accession>A0A498JPF9</accession>
<dbReference type="GO" id="GO:0000302">
    <property type="term" value="P:response to reactive oxygen species"/>
    <property type="evidence" value="ECO:0007669"/>
    <property type="project" value="TreeGrafter"/>
</dbReference>
<dbReference type="InterPro" id="IPR002016">
    <property type="entry name" value="Haem_peroxidase"/>
</dbReference>
<evidence type="ECO:0000256" key="4">
    <source>
        <dbReference type="ARBA" id="ARBA00023002"/>
    </source>
</evidence>
<keyword evidence="10" id="KW-1185">Reference proteome</keyword>